<dbReference type="STRING" id="88036.D8RZX4"/>
<feature type="repeat" description="PPR" evidence="2">
    <location>
        <begin position="1"/>
        <end position="31"/>
    </location>
</feature>
<dbReference type="InParanoid" id="D8RZX4"/>
<name>D8RZX4_SELML</name>
<dbReference type="EMBL" id="GL377596">
    <property type="protein sequence ID" value="EFJ22229.1"/>
    <property type="molecule type" value="Genomic_DNA"/>
</dbReference>
<dbReference type="PANTHER" id="PTHR47926">
    <property type="entry name" value="PENTATRICOPEPTIDE REPEAT-CONTAINING PROTEIN"/>
    <property type="match status" value="1"/>
</dbReference>
<feature type="non-terminal residue" evidence="3">
    <location>
        <position position="267"/>
    </location>
</feature>
<proteinExistence type="predicted"/>
<dbReference type="Proteomes" id="UP000001514">
    <property type="component" value="Unassembled WGS sequence"/>
</dbReference>
<dbReference type="Gramene" id="EFJ22229">
    <property type="protein sequence ID" value="EFJ22229"/>
    <property type="gene ID" value="SELMODRAFT_55884"/>
</dbReference>
<evidence type="ECO:0000313" key="4">
    <source>
        <dbReference type="Proteomes" id="UP000001514"/>
    </source>
</evidence>
<dbReference type="InterPro" id="IPR046960">
    <property type="entry name" value="PPR_At4g14850-like_plant"/>
</dbReference>
<evidence type="ECO:0000256" key="2">
    <source>
        <dbReference type="PROSITE-ProRule" id="PRU00708"/>
    </source>
</evidence>
<dbReference type="NCBIfam" id="TIGR00756">
    <property type="entry name" value="PPR"/>
    <property type="match status" value="4"/>
</dbReference>
<dbReference type="GO" id="GO:0009451">
    <property type="term" value="P:RNA modification"/>
    <property type="evidence" value="ECO:0007669"/>
    <property type="project" value="InterPro"/>
</dbReference>
<dbReference type="PANTHER" id="PTHR47926:SF533">
    <property type="entry name" value="DYW DOMAIN-CONTAINING PROTEIN"/>
    <property type="match status" value="1"/>
</dbReference>
<evidence type="ECO:0008006" key="5">
    <source>
        <dbReference type="Google" id="ProtNLM"/>
    </source>
</evidence>
<evidence type="ECO:0000256" key="1">
    <source>
        <dbReference type="ARBA" id="ARBA00022737"/>
    </source>
</evidence>
<organism evidence="4">
    <name type="scientific">Selaginella moellendorffii</name>
    <name type="common">Spikemoss</name>
    <dbReference type="NCBI Taxonomy" id="88036"/>
    <lineage>
        <taxon>Eukaryota</taxon>
        <taxon>Viridiplantae</taxon>
        <taxon>Streptophyta</taxon>
        <taxon>Embryophyta</taxon>
        <taxon>Tracheophyta</taxon>
        <taxon>Lycopodiopsida</taxon>
        <taxon>Selaginellales</taxon>
        <taxon>Selaginellaceae</taxon>
        <taxon>Selaginella</taxon>
    </lineage>
</organism>
<dbReference type="Pfam" id="PF01535">
    <property type="entry name" value="PPR"/>
    <property type="match status" value="5"/>
</dbReference>
<accession>D8RZX4</accession>
<keyword evidence="4" id="KW-1185">Reference proteome</keyword>
<sequence length="267" mass="30430">WNNLLAAYAKEGHFDEARRAFKRMPQFSMEACIAMSIACVNKGKLQSAQRVFEKCHHKDILSWNSILAAFARSGHLLEAKLVFKRIPRRDFGSFKGIIAAYVKKGKPHKGRMIFRRIPQTSRVLDPEISEMLIRGYGSQGMVMEAKNVFESMPQPSASCWAAMVECSVKNKLLLEFAKVVFDAMPERNFSTWDSIFGAYLRLKSVEESRILFDSVPERTSSWWSSMISAYTRQGYPAQALRLFKLMDLDGFRPDYGTYGTALFVCSS</sequence>
<evidence type="ECO:0000313" key="3">
    <source>
        <dbReference type="EMBL" id="EFJ22229.1"/>
    </source>
</evidence>
<gene>
    <name evidence="3" type="ORF">SELMODRAFT_55884</name>
</gene>
<dbReference type="Gene3D" id="1.25.40.10">
    <property type="entry name" value="Tetratricopeptide repeat domain"/>
    <property type="match status" value="2"/>
</dbReference>
<dbReference type="GO" id="GO:0003723">
    <property type="term" value="F:RNA binding"/>
    <property type="evidence" value="ECO:0007669"/>
    <property type="project" value="InterPro"/>
</dbReference>
<reference evidence="3 4" key="1">
    <citation type="journal article" date="2011" name="Science">
        <title>The Selaginella genome identifies genetic changes associated with the evolution of vascular plants.</title>
        <authorList>
            <person name="Banks J.A."/>
            <person name="Nishiyama T."/>
            <person name="Hasebe M."/>
            <person name="Bowman J.L."/>
            <person name="Gribskov M."/>
            <person name="dePamphilis C."/>
            <person name="Albert V.A."/>
            <person name="Aono N."/>
            <person name="Aoyama T."/>
            <person name="Ambrose B.A."/>
            <person name="Ashton N.W."/>
            <person name="Axtell M.J."/>
            <person name="Barker E."/>
            <person name="Barker M.S."/>
            <person name="Bennetzen J.L."/>
            <person name="Bonawitz N.D."/>
            <person name="Chapple C."/>
            <person name="Cheng C."/>
            <person name="Correa L.G."/>
            <person name="Dacre M."/>
            <person name="DeBarry J."/>
            <person name="Dreyer I."/>
            <person name="Elias M."/>
            <person name="Engstrom E.M."/>
            <person name="Estelle M."/>
            <person name="Feng L."/>
            <person name="Finet C."/>
            <person name="Floyd S.K."/>
            <person name="Frommer W.B."/>
            <person name="Fujita T."/>
            <person name="Gramzow L."/>
            <person name="Gutensohn M."/>
            <person name="Harholt J."/>
            <person name="Hattori M."/>
            <person name="Heyl A."/>
            <person name="Hirai T."/>
            <person name="Hiwatashi Y."/>
            <person name="Ishikawa M."/>
            <person name="Iwata M."/>
            <person name="Karol K.G."/>
            <person name="Koehler B."/>
            <person name="Kolukisaoglu U."/>
            <person name="Kubo M."/>
            <person name="Kurata T."/>
            <person name="Lalonde S."/>
            <person name="Li K."/>
            <person name="Li Y."/>
            <person name="Litt A."/>
            <person name="Lyons E."/>
            <person name="Manning G."/>
            <person name="Maruyama T."/>
            <person name="Michael T.P."/>
            <person name="Mikami K."/>
            <person name="Miyazaki S."/>
            <person name="Morinaga S."/>
            <person name="Murata T."/>
            <person name="Mueller-Roeber B."/>
            <person name="Nelson D.R."/>
            <person name="Obara M."/>
            <person name="Oguri Y."/>
            <person name="Olmstead R.G."/>
            <person name="Onodera N."/>
            <person name="Petersen B.L."/>
            <person name="Pils B."/>
            <person name="Prigge M."/>
            <person name="Rensing S.A."/>
            <person name="Riano-Pachon D.M."/>
            <person name="Roberts A.W."/>
            <person name="Sato Y."/>
            <person name="Scheller H.V."/>
            <person name="Schulz B."/>
            <person name="Schulz C."/>
            <person name="Shakirov E.V."/>
            <person name="Shibagaki N."/>
            <person name="Shinohara N."/>
            <person name="Shippen D.E."/>
            <person name="Soerensen I."/>
            <person name="Sotooka R."/>
            <person name="Sugimoto N."/>
            <person name="Sugita M."/>
            <person name="Sumikawa N."/>
            <person name="Tanurdzic M."/>
            <person name="Theissen G."/>
            <person name="Ulvskov P."/>
            <person name="Wakazuki S."/>
            <person name="Weng J.K."/>
            <person name="Willats W.W."/>
            <person name="Wipf D."/>
            <person name="Wolf P.G."/>
            <person name="Yang L."/>
            <person name="Zimmer A.D."/>
            <person name="Zhu Q."/>
            <person name="Mitros T."/>
            <person name="Hellsten U."/>
            <person name="Loque D."/>
            <person name="Otillar R."/>
            <person name="Salamov A."/>
            <person name="Schmutz J."/>
            <person name="Shapiro H."/>
            <person name="Lindquist E."/>
            <person name="Lucas S."/>
            <person name="Rokhsar D."/>
            <person name="Grigoriev I.V."/>
        </authorList>
    </citation>
    <scope>NUCLEOTIDE SEQUENCE [LARGE SCALE GENOMIC DNA]</scope>
</reference>
<feature type="repeat" description="PPR" evidence="2">
    <location>
        <begin position="219"/>
        <end position="253"/>
    </location>
</feature>
<dbReference type="KEGG" id="smo:SELMODRAFT_55884"/>
<dbReference type="eggNOG" id="KOG4197">
    <property type="taxonomic scope" value="Eukaryota"/>
</dbReference>
<feature type="non-terminal residue" evidence="3">
    <location>
        <position position="1"/>
    </location>
</feature>
<dbReference type="HOGENOM" id="CLU_002706_5_0_1"/>
<feature type="repeat" description="PPR" evidence="2">
    <location>
        <begin position="59"/>
        <end position="93"/>
    </location>
</feature>
<keyword evidence="1" id="KW-0677">Repeat</keyword>
<dbReference type="SUPFAM" id="SSF48452">
    <property type="entry name" value="TPR-like"/>
    <property type="match status" value="1"/>
</dbReference>
<protein>
    <recommendedName>
        <fullName evidence="5">Pentacotripeptide-repeat region of PRORP domain-containing protein</fullName>
    </recommendedName>
</protein>
<dbReference type="InterPro" id="IPR002885">
    <property type="entry name" value="PPR_rpt"/>
</dbReference>
<dbReference type="InterPro" id="IPR011990">
    <property type="entry name" value="TPR-like_helical_dom_sf"/>
</dbReference>
<dbReference type="PROSITE" id="PS51375">
    <property type="entry name" value="PPR"/>
    <property type="match status" value="3"/>
</dbReference>
<dbReference type="AlphaFoldDB" id="D8RZX4"/>